<dbReference type="EMBL" id="SDKM01000090">
    <property type="protein sequence ID" value="RYP80784.1"/>
    <property type="molecule type" value="Genomic_DNA"/>
</dbReference>
<evidence type="ECO:0000256" key="2">
    <source>
        <dbReference type="SAM" id="SignalP"/>
    </source>
</evidence>
<accession>A0A4Q4Z1U7</accession>
<gene>
    <name evidence="3" type="ORF">EKO23_24400</name>
</gene>
<evidence type="ECO:0000313" key="4">
    <source>
        <dbReference type="Proteomes" id="UP000295198"/>
    </source>
</evidence>
<protein>
    <submittedName>
        <fullName evidence="3">Uncharacterized protein</fullName>
    </submittedName>
</protein>
<evidence type="ECO:0000313" key="3">
    <source>
        <dbReference type="EMBL" id="RYP80784.1"/>
    </source>
</evidence>
<feature type="chain" id="PRO_5020981889" evidence="2">
    <location>
        <begin position="29"/>
        <end position="107"/>
    </location>
</feature>
<evidence type="ECO:0000256" key="1">
    <source>
        <dbReference type="SAM" id="MobiDB-lite"/>
    </source>
</evidence>
<comment type="caution">
    <text evidence="3">The sequence shown here is derived from an EMBL/GenBank/DDBJ whole genome shotgun (WGS) entry which is preliminary data.</text>
</comment>
<dbReference type="Proteomes" id="UP000295198">
    <property type="component" value="Unassembled WGS sequence"/>
</dbReference>
<feature type="signal peptide" evidence="2">
    <location>
        <begin position="1"/>
        <end position="28"/>
    </location>
</feature>
<keyword evidence="2" id="KW-0732">Signal</keyword>
<organism evidence="3 4">
    <name type="scientific">Nocardioides guangzhouensis</name>
    <dbReference type="NCBI Taxonomy" id="2497878"/>
    <lineage>
        <taxon>Bacteria</taxon>
        <taxon>Bacillati</taxon>
        <taxon>Actinomycetota</taxon>
        <taxon>Actinomycetes</taxon>
        <taxon>Propionibacteriales</taxon>
        <taxon>Nocardioidaceae</taxon>
        <taxon>Nocardioides</taxon>
    </lineage>
</organism>
<name>A0A4Q4Z1U7_9ACTN</name>
<feature type="region of interest" description="Disordered" evidence="1">
    <location>
        <begin position="48"/>
        <end position="67"/>
    </location>
</feature>
<dbReference type="AlphaFoldDB" id="A0A4Q4Z1U7"/>
<sequence length="107" mass="10836">MRIRSKLVAAGAVVLAVLGGGAAAVAGAADDDGTDQPITGDALERASQAALEHTGEGEVTETEVGDEEGYYEVEVTLDDGSQVDVHLDEDFNVTGAEGEGAGESDDE</sequence>
<dbReference type="Gene3D" id="3.30.505.20">
    <property type="match status" value="1"/>
</dbReference>
<feature type="compositionally biased region" description="Acidic residues" evidence="1">
    <location>
        <begin position="58"/>
        <end position="67"/>
    </location>
</feature>
<reference evidence="3 4" key="1">
    <citation type="submission" date="2019-01" db="EMBL/GenBank/DDBJ databases">
        <title>Nocardioides guangzhouensis sp. nov., an actinobacterium isolated from soil.</title>
        <authorList>
            <person name="Fu Y."/>
            <person name="Cai Y."/>
            <person name="Lin Z."/>
            <person name="Chen P."/>
        </authorList>
    </citation>
    <scope>NUCLEOTIDE SEQUENCE [LARGE SCALE GENOMIC DNA]</scope>
    <source>
        <strain evidence="3 4">130</strain>
    </source>
</reference>
<proteinExistence type="predicted"/>
<keyword evidence="4" id="KW-1185">Reference proteome</keyword>